<protein>
    <submittedName>
        <fullName evidence="2">Uncharacterized protein</fullName>
    </submittedName>
</protein>
<feature type="compositionally biased region" description="Basic and acidic residues" evidence="1">
    <location>
        <begin position="85"/>
        <end position="94"/>
    </location>
</feature>
<organism evidence="2 3">
    <name type="scientific">Lentinus brumalis</name>
    <dbReference type="NCBI Taxonomy" id="2498619"/>
    <lineage>
        <taxon>Eukaryota</taxon>
        <taxon>Fungi</taxon>
        <taxon>Dikarya</taxon>
        <taxon>Basidiomycota</taxon>
        <taxon>Agaricomycotina</taxon>
        <taxon>Agaricomycetes</taxon>
        <taxon>Polyporales</taxon>
        <taxon>Polyporaceae</taxon>
        <taxon>Lentinus</taxon>
    </lineage>
</organism>
<dbReference type="EMBL" id="KZ857478">
    <property type="protein sequence ID" value="RDX42711.1"/>
    <property type="molecule type" value="Genomic_DNA"/>
</dbReference>
<gene>
    <name evidence="2" type="ORF">OH76DRAFT_1410880</name>
</gene>
<feature type="compositionally biased region" description="Low complexity" evidence="1">
    <location>
        <begin position="133"/>
        <end position="166"/>
    </location>
</feature>
<evidence type="ECO:0000313" key="2">
    <source>
        <dbReference type="EMBL" id="RDX42711.1"/>
    </source>
</evidence>
<reference evidence="2 3" key="1">
    <citation type="journal article" date="2018" name="Biotechnol. Biofuels">
        <title>Integrative visual omics of the white-rot fungus Polyporus brumalis exposes the biotechnological potential of its oxidative enzymes for delignifying raw plant biomass.</title>
        <authorList>
            <person name="Miyauchi S."/>
            <person name="Rancon A."/>
            <person name="Drula E."/>
            <person name="Hage H."/>
            <person name="Chaduli D."/>
            <person name="Favel A."/>
            <person name="Grisel S."/>
            <person name="Henrissat B."/>
            <person name="Herpoel-Gimbert I."/>
            <person name="Ruiz-Duenas F.J."/>
            <person name="Chevret D."/>
            <person name="Hainaut M."/>
            <person name="Lin J."/>
            <person name="Wang M."/>
            <person name="Pangilinan J."/>
            <person name="Lipzen A."/>
            <person name="Lesage-Meessen L."/>
            <person name="Navarro D."/>
            <person name="Riley R."/>
            <person name="Grigoriev I.V."/>
            <person name="Zhou S."/>
            <person name="Raouche S."/>
            <person name="Rosso M.N."/>
        </authorList>
    </citation>
    <scope>NUCLEOTIDE SEQUENCE [LARGE SCALE GENOMIC DNA]</scope>
    <source>
        <strain evidence="2 3">BRFM 1820</strain>
    </source>
</reference>
<proteinExistence type="predicted"/>
<sequence>MQPRTPATGSPSTISTADNSCEYRNSRPITRGSVFAKMNLMYTTSIEPYLGTYCIVWDSESTYEPRTPTSPYPCNLRDGVLTLTRPEHPPEWPKEPAPADGSGSSVVLRLFDTFLGTDRTASKLTPSAFSIDPSSLSSPSSSPVLSSSSLSPPSSSFSSSSSSSSSTGSPTAKPLTPTRSWRFDWDASFPRLGFRFEGMDVSTRWGHSLAFSDLLDDSGHPFAVLELRPAGFRKDEAEPYTIFVLAKRQADRYGRVGLTDAERGRLGMRDVGV</sequence>
<name>A0A371CR00_9APHY</name>
<dbReference type="OrthoDB" id="2733322at2759"/>
<evidence type="ECO:0000313" key="3">
    <source>
        <dbReference type="Proteomes" id="UP000256964"/>
    </source>
</evidence>
<feature type="region of interest" description="Disordered" evidence="1">
    <location>
        <begin position="1"/>
        <end position="23"/>
    </location>
</feature>
<keyword evidence="3" id="KW-1185">Reference proteome</keyword>
<evidence type="ECO:0000256" key="1">
    <source>
        <dbReference type="SAM" id="MobiDB-lite"/>
    </source>
</evidence>
<feature type="region of interest" description="Disordered" evidence="1">
    <location>
        <begin position="130"/>
        <end position="175"/>
    </location>
</feature>
<feature type="region of interest" description="Disordered" evidence="1">
    <location>
        <begin position="83"/>
        <end position="103"/>
    </location>
</feature>
<accession>A0A371CR00</accession>
<dbReference type="AlphaFoldDB" id="A0A371CR00"/>
<dbReference type="Proteomes" id="UP000256964">
    <property type="component" value="Unassembled WGS sequence"/>
</dbReference>